<accession>A0A7M3M9W6</accession>
<dbReference type="OrthoDB" id="5319472at2"/>
<dbReference type="GO" id="GO:0008757">
    <property type="term" value="F:S-adenosylmethionine-dependent methyltransferase activity"/>
    <property type="evidence" value="ECO:0007669"/>
    <property type="project" value="InterPro"/>
</dbReference>
<evidence type="ECO:0000259" key="2">
    <source>
        <dbReference type="Pfam" id="PF08241"/>
    </source>
</evidence>
<dbReference type="Pfam" id="PF08241">
    <property type="entry name" value="Methyltransf_11"/>
    <property type="match status" value="1"/>
</dbReference>
<evidence type="ECO:0000256" key="1">
    <source>
        <dbReference type="SAM" id="MobiDB-lite"/>
    </source>
</evidence>
<evidence type="ECO:0000313" key="4">
    <source>
        <dbReference type="Proteomes" id="UP000448292"/>
    </source>
</evidence>
<protein>
    <recommendedName>
        <fullName evidence="2">Methyltransferase type 11 domain-containing protein</fullName>
    </recommendedName>
</protein>
<sequence length="293" mass="32333">MASDKNTGGGKTAPMKGSTSEFHANWSNRPESLYNHWTGGAAKNQVQFAFKNHWQVFGELMGHPKPGASLEVGCGRGSLSSFFAQAGWDATLLDYSPAVIRIARDVFTANGHSGHFVTGDTLALPFPDESFDVVAHIGLLEHFEEPGDAVLEQWRVLRSGGWLLAYIVPEKPDNVQRHFKWVNVLLKAGAKIFGVTGKRLEKEAVYRNDLGSEYYMPIFEALEPAELFVSGMYSMPMISHSPEFPFSLLPAPMEQALVKIFGASVAFRKMLTGRHGWLCSEKNGQALLMAARK</sequence>
<dbReference type="SUPFAM" id="SSF53335">
    <property type="entry name" value="S-adenosyl-L-methionine-dependent methyltransferases"/>
    <property type="match status" value="1"/>
</dbReference>
<organism evidence="3 4">
    <name type="scientific">Oceanidesulfovibrio indonesiensis</name>
    <dbReference type="NCBI Taxonomy" id="54767"/>
    <lineage>
        <taxon>Bacteria</taxon>
        <taxon>Pseudomonadati</taxon>
        <taxon>Thermodesulfobacteriota</taxon>
        <taxon>Desulfovibrionia</taxon>
        <taxon>Desulfovibrionales</taxon>
        <taxon>Desulfovibrionaceae</taxon>
        <taxon>Oceanidesulfovibrio</taxon>
    </lineage>
</organism>
<proteinExistence type="predicted"/>
<feature type="region of interest" description="Disordered" evidence="1">
    <location>
        <begin position="1"/>
        <end position="22"/>
    </location>
</feature>
<dbReference type="InterPro" id="IPR013216">
    <property type="entry name" value="Methyltransf_11"/>
</dbReference>
<dbReference type="PANTHER" id="PTHR43591:SF24">
    <property type="entry name" value="2-METHOXY-6-POLYPRENYL-1,4-BENZOQUINOL METHYLASE, MITOCHONDRIAL"/>
    <property type="match status" value="1"/>
</dbReference>
<keyword evidence="4" id="KW-1185">Reference proteome</keyword>
<dbReference type="PANTHER" id="PTHR43591">
    <property type="entry name" value="METHYLTRANSFERASE"/>
    <property type="match status" value="1"/>
</dbReference>
<dbReference type="Proteomes" id="UP000448292">
    <property type="component" value="Unassembled WGS sequence"/>
</dbReference>
<evidence type="ECO:0000313" key="3">
    <source>
        <dbReference type="EMBL" id="TVM13816.1"/>
    </source>
</evidence>
<comment type="caution">
    <text evidence="3">The sequence shown here is derived from an EMBL/GenBank/DDBJ whole genome shotgun (WGS) entry which is preliminary data.</text>
</comment>
<dbReference type="AlphaFoldDB" id="A0A7M3M9W6"/>
<dbReference type="Gene3D" id="3.40.50.150">
    <property type="entry name" value="Vaccinia Virus protein VP39"/>
    <property type="match status" value="1"/>
</dbReference>
<name>A0A7M3M9W6_9BACT</name>
<dbReference type="InterPro" id="IPR029063">
    <property type="entry name" value="SAM-dependent_MTases_sf"/>
</dbReference>
<dbReference type="EMBL" id="QMIE01000032">
    <property type="protein sequence ID" value="TVM13816.1"/>
    <property type="molecule type" value="Genomic_DNA"/>
</dbReference>
<dbReference type="CDD" id="cd02440">
    <property type="entry name" value="AdoMet_MTases"/>
    <property type="match status" value="1"/>
</dbReference>
<reference evidence="3 4" key="1">
    <citation type="submission" date="2018-06" db="EMBL/GenBank/DDBJ databases">
        <title>Complete genome of Desulfovibrio indonesiensis P37SLT.</title>
        <authorList>
            <person name="Crispim J.S."/>
            <person name="Vidigal P.M.P."/>
            <person name="Silva L.C.F."/>
            <person name="Laguardia C.N."/>
            <person name="Araujo L.C."/>
            <person name="Dias R.S."/>
            <person name="Sousa M.P."/>
            <person name="Paula S.O."/>
            <person name="Silva C."/>
        </authorList>
    </citation>
    <scope>NUCLEOTIDE SEQUENCE [LARGE SCALE GENOMIC DNA]</scope>
    <source>
        <strain evidence="3 4">P37SLT</strain>
    </source>
</reference>
<gene>
    <name evidence="3" type="ORF">DPQ33_18100</name>
</gene>
<dbReference type="RefSeq" id="WP_144304623.1">
    <property type="nucleotide sequence ID" value="NZ_QMIE01000032.1"/>
</dbReference>
<feature type="domain" description="Methyltransferase type 11" evidence="2">
    <location>
        <begin position="70"/>
        <end position="164"/>
    </location>
</feature>